<feature type="transmembrane region" description="Helical" evidence="13">
    <location>
        <begin position="170"/>
        <end position="190"/>
    </location>
</feature>
<comment type="similarity">
    <text evidence="2">Belongs to the TMEM175 family.</text>
</comment>
<evidence type="ECO:0000256" key="11">
    <source>
        <dbReference type="ARBA" id="ARBA00023303"/>
    </source>
</evidence>
<dbReference type="Proteomes" id="UP001620408">
    <property type="component" value="Unassembled WGS sequence"/>
</dbReference>
<evidence type="ECO:0000256" key="5">
    <source>
        <dbReference type="ARBA" id="ARBA00022692"/>
    </source>
</evidence>
<reference evidence="14 15" key="1">
    <citation type="submission" date="2020-10" db="EMBL/GenBank/DDBJ databases">
        <title>Phylogeny of dyella-like bacteria.</title>
        <authorList>
            <person name="Fu J."/>
        </authorList>
    </citation>
    <scope>NUCLEOTIDE SEQUENCE [LARGE SCALE GENOMIC DNA]</scope>
    <source>
        <strain evidence="14 15">BB4</strain>
    </source>
</reference>
<evidence type="ECO:0000256" key="4">
    <source>
        <dbReference type="ARBA" id="ARBA00022538"/>
    </source>
</evidence>
<evidence type="ECO:0000256" key="8">
    <source>
        <dbReference type="ARBA" id="ARBA00022989"/>
    </source>
</evidence>
<evidence type="ECO:0000313" key="14">
    <source>
        <dbReference type="EMBL" id="MFK2915915.1"/>
    </source>
</evidence>
<comment type="subcellular location">
    <subcellularLocation>
        <location evidence="1">Membrane</location>
        <topology evidence="1">Multi-pass membrane protein</topology>
    </subcellularLocation>
</comment>
<keyword evidence="8 13" id="KW-1133">Transmembrane helix</keyword>
<keyword evidence="7" id="KW-0630">Potassium</keyword>
<evidence type="ECO:0000256" key="3">
    <source>
        <dbReference type="ARBA" id="ARBA00022448"/>
    </source>
</evidence>
<dbReference type="EMBL" id="JADIKD010000005">
    <property type="protein sequence ID" value="MFK2915915.1"/>
    <property type="molecule type" value="Genomic_DNA"/>
</dbReference>
<keyword evidence="5 13" id="KW-0812">Transmembrane</keyword>
<sequence length="226" mass="25182">MNAIVHREGVEAGRLDMFVDGAFAFTLTLLVIGGDVIPDSTAKLLHALGGIPAFAACFFQIAFFWHGHVHWRERCPESDARSRWLSLLLVFFALIFIYPLHMVYASVFNGISPIFPSEFRPADTSDMRILFTCFGLCYACMAGTLTLLFRHAAKRAEREGFDARFAQLGQWKWSVPAAIGLASALVALLMPDSAPGILWMLPGLMYALLFLIGPVTTRFRRRHGLV</sequence>
<keyword evidence="15" id="KW-1185">Reference proteome</keyword>
<dbReference type="InterPro" id="IPR010617">
    <property type="entry name" value="TMEM175-like"/>
</dbReference>
<evidence type="ECO:0000256" key="7">
    <source>
        <dbReference type="ARBA" id="ARBA00022958"/>
    </source>
</evidence>
<evidence type="ECO:0000256" key="9">
    <source>
        <dbReference type="ARBA" id="ARBA00023065"/>
    </source>
</evidence>
<feature type="transmembrane region" description="Helical" evidence="13">
    <location>
        <begin position="85"/>
        <end position="107"/>
    </location>
</feature>
<comment type="caution">
    <text evidence="14">The sequence shown here is derived from an EMBL/GenBank/DDBJ whole genome shotgun (WGS) entry which is preliminary data.</text>
</comment>
<evidence type="ECO:0000313" key="15">
    <source>
        <dbReference type="Proteomes" id="UP001620408"/>
    </source>
</evidence>
<keyword evidence="3" id="KW-0813">Transport</keyword>
<keyword evidence="9" id="KW-0406">Ion transport</keyword>
<feature type="transmembrane region" description="Helical" evidence="13">
    <location>
        <begin position="196"/>
        <end position="215"/>
    </location>
</feature>
<gene>
    <name evidence="14" type="ORF">ISS97_01460</name>
</gene>
<dbReference type="RefSeq" id="WP_379987503.1">
    <property type="nucleotide sequence ID" value="NZ_JADIKD010000005.1"/>
</dbReference>
<evidence type="ECO:0000256" key="10">
    <source>
        <dbReference type="ARBA" id="ARBA00023136"/>
    </source>
</evidence>
<feature type="transmembrane region" description="Helical" evidence="13">
    <location>
        <begin position="44"/>
        <end position="65"/>
    </location>
</feature>
<proteinExistence type="inferred from homology"/>
<feature type="transmembrane region" description="Helical" evidence="13">
    <location>
        <begin position="127"/>
        <end position="149"/>
    </location>
</feature>
<keyword evidence="4" id="KW-0633">Potassium transport</keyword>
<dbReference type="Pfam" id="PF06736">
    <property type="entry name" value="TMEM175"/>
    <property type="match status" value="1"/>
</dbReference>
<evidence type="ECO:0000256" key="2">
    <source>
        <dbReference type="ARBA" id="ARBA00006920"/>
    </source>
</evidence>
<evidence type="ECO:0000256" key="6">
    <source>
        <dbReference type="ARBA" id="ARBA00022826"/>
    </source>
</evidence>
<name>A0ABW8JZ32_9GAMM</name>
<comment type="catalytic activity">
    <reaction evidence="12">
        <text>K(+)(in) = K(+)(out)</text>
        <dbReference type="Rhea" id="RHEA:29463"/>
        <dbReference type="ChEBI" id="CHEBI:29103"/>
    </reaction>
</comment>
<evidence type="ECO:0000256" key="13">
    <source>
        <dbReference type="SAM" id="Phobius"/>
    </source>
</evidence>
<evidence type="ECO:0000256" key="1">
    <source>
        <dbReference type="ARBA" id="ARBA00004141"/>
    </source>
</evidence>
<keyword evidence="6" id="KW-0631">Potassium channel</keyword>
<keyword evidence="10 13" id="KW-0472">Membrane</keyword>
<protein>
    <submittedName>
        <fullName evidence="14">DUF1211 domain-containing protein</fullName>
    </submittedName>
</protein>
<evidence type="ECO:0000256" key="12">
    <source>
        <dbReference type="ARBA" id="ARBA00034430"/>
    </source>
</evidence>
<accession>A0ABW8JZ32</accession>
<organism evidence="14 15">
    <name type="scientific">Dyella koreensis</name>
    <dbReference type="NCBI Taxonomy" id="311235"/>
    <lineage>
        <taxon>Bacteria</taxon>
        <taxon>Pseudomonadati</taxon>
        <taxon>Pseudomonadota</taxon>
        <taxon>Gammaproteobacteria</taxon>
        <taxon>Lysobacterales</taxon>
        <taxon>Rhodanobacteraceae</taxon>
        <taxon>Dyella</taxon>
    </lineage>
</organism>
<keyword evidence="11" id="KW-0407">Ion channel</keyword>
<feature type="transmembrane region" description="Helical" evidence="13">
    <location>
        <begin position="12"/>
        <end position="32"/>
    </location>
</feature>